<evidence type="ECO:0000313" key="1">
    <source>
        <dbReference type="EMBL" id="ABV93077.2"/>
    </source>
</evidence>
<protein>
    <recommendedName>
        <fullName evidence="3">PEP-CTERM protein-sorting domain-containing protein</fullName>
    </recommendedName>
</protein>
<dbReference type="eggNOG" id="COG2304">
    <property type="taxonomic scope" value="Bacteria"/>
</dbReference>
<proteinExistence type="predicted"/>
<dbReference type="NCBIfam" id="TIGR03370">
    <property type="entry name" value="VPLPA-CTERM"/>
    <property type="match status" value="1"/>
</dbReference>
<dbReference type="InterPro" id="IPR022472">
    <property type="entry name" value="VPLPA-CTERM"/>
</dbReference>
<dbReference type="STRING" id="398580.Dshi_1335"/>
<dbReference type="Proteomes" id="UP000006833">
    <property type="component" value="Chromosome"/>
</dbReference>
<dbReference type="KEGG" id="dsh:Dshi_1335"/>
<accession>A8LIW3</accession>
<reference evidence="2" key="1">
    <citation type="journal article" date="2010" name="ISME J.">
        <title>The complete genome sequence of the algal symbiont Dinoroseobacter shibae: a hitchhiker's guide to life in the sea.</title>
        <authorList>
            <person name="Wagner-Dobler I."/>
            <person name="Ballhausen B."/>
            <person name="Berger M."/>
            <person name="Brinkhoff T."/>
            <person name="Buchholz I."/>
            <person name="Bunk B."/>
            <person name="Cypionka H."/>
            <person name="Daniel R."/>
            <person name="Drepper T."/>
            <person name="Gerdts G."/>
            <person name="Hahnke S."/>
            <person name="Han C."/>
            <person name="Jahn D."/>
            <person name="Kalhoefer D."/>
            <person name="Kiss H."/>
            <person name="Klenk H.P."/>
            <person name="Kyrpides N."/>
            <person name="Liebl W."/>
            <person name="Liesegang H."/>
            <person name="Meincke L."/>
            <person name="Pati A."/>
            <person name="Petersen J."/>
            <person name="Piekarski T."/>
            <person name="Pommerenke C."/>
            <person name="Pradella S."/>
            <person name="Pukall R."/>
            <person name="Rabus R."/>
            <person name="Stackebrandt E."/>
            <person name="Thole S."/>
            <person name="Thompson L."/>
            <person name="Tielen P."/>
            <person name="Tomasch J."/>
            <person name="von Jan M."/>
            <person name="Wanphrut N."/>
            <person name="Wichels A."/>
            <person name="Zech H."/>
            <person name="Simon M."/>
        </authorList>
    </citation>
    <scope>NUCLEOTIDE SEQUENCE [LARGE SCALE GENOMIC DNA]</scope>
    <source>
        <strain evidence="2">DSM 16493 / NCIMB 14021 / DFL 12</strain>
    </source>
</reference>
<dbReference type="AlphaFoldDB" id="A8LIW3"/>
<organism evidence="1 2">
    <name type="scientific">Dinoroseobacter shibae (strain DSM 16493 / NCIMB 14021 / DFL 12)</name>
    <dbReference type="NCBI Taxonomy" id="398580"/>
    <lineage>
        <taxon>Bacteria</taxon>
        <taxon>Pseudomonadati</taxon>
        <taxon>Pseudomonadota</taxon>
        <taxon>Alphaproteobacteria</taxon>
        <taxon>Rhodobacterales</taxon>
        <taxon>Roseobacteraceae</taxon>
        <taxon>Dinoroseobacter</taxon>
    </lineage>
</organism>
<sequence>MAENVEWRDGSTRFVFMFGDAGFKTSDAGEVDFGMDFDDFDNFDGNPISTVADAVSALDAEGIELFGLSYSSSFTAAIEALGGEAFASTLDPADIVDDITSGIIAGFSEYGTVTVDDLGGGDPLISVSTVCVSADSGACVGSDAVGMFDRSVERSFEFDVTFTRDAEGLAEFETFALVDGGIVATEKDTFTEPSAIPLPAGAWLMLAGLGGLAATRRRKKAA</sequence>
<name>A8LIW3_DINSH</name>
<dbReference type="HOGENOM" id="CLU_1243693_0_0_5"/>
<evidence type="ECO:0000313" key="2">
    <source>
        <dbReference type="Proteomes" id="UP000006833"/>
    </source>
</evidence>
<gene>
    <name evidence="1" type="ordered locus">Dshi_1335</name>
</gene>
<evidence type="ECO:0008006" key="3">
    <source>
        <dbReference type="Google" id="ProtNLM"/>
    </source>
</evidence>
<dbReference type="EMBL" id="CP000830">
    <property type="protein sequence ID" value="ABV93077.2"/>
    <property type="molecule type" value="Genomic_DNA"/>
</dbReference>
<keyword evidence="2" id="KW-1185">Reference proteome</keyword>